<keyword evidence="1" id="KW-1133">Transmembrane helix</keyword>
<gene>
    <name evidence="2" type="ORF">AOC36_05945</name>
</gene>
<sequence>MSLLIEALIEVIGSDLIESIYNKTHNTNEKRWVRVCAALTLFLCIALVFGAVISLSIIVIINGEPMGYAIIGIMIIFGFLILKKISKDIKQKQNDKT</sequence>
<dbReference type="STRING" id="1514105.AOC36_05945"/>
<keyword evidence="1" id="KW-0472">Membrane</keyword>
<organism evidence="2 3">
    <name type="scientific">Erysipelothrix larvae</name>
    <dbReference type="NCBI Taxonomy" id="1514105"/>
    <lineage>
        <taxon>Bacteria</taxon>
        <taxon>Bacillati</taxon>
        <taxon>Bacillota</taxon>
        <taxon>Erysipelotrichia</taxon>
        <taxon>Erysipelotrichales</taxon>
        <taxon>Erysipelotrichaceae</taxon>
        <taxon>Erysipelothrix</taxon>
    </lineage>
</organism>
<evidence type="ECO:0000313" key="2">
    <source>
        <dbReference type="EMBL" id="AMC93539.1"/>
    </source>
</evidence>
<dbReference type="Proteomes" id="UP000063781">
    <property type="component" value="Chromosome"/>
</dbReference>
<keyword evidence="3" id="KW-1185">Reference proteome</keyword>
<dbReference type="RefSeq" id="WP_067632404.1">
    <property type="nucleotide sequence ID" value="NZ_CP013213.1"/>
</dbReference>
<proteinExistence type="predicted"/>
<dbReference type="AlphaFoldDB" id="A0A0X8H0C3"/>
<name>A0A0X8H0C3_9FIRM</name>
<accession>A0A0X8H0C3</accession>
<keyword evidence="1" id="KW-0812">Transmembrane</keyword>
<dbReference type="EMBL" id="CP013213">
    <property type="protein sequence ID" value="AMC93539.1"/>
    <property type="molecule type" value="Genomic_DNA"/>
</dbReference>
<evidence type="ECO:0000313" key="3">
    <source>
        <dbReference type="Proteomes" id="UP000063781"/>
    </source>
</evidence>
<evidence type="ECO:0000256" key="1">
    <source>
        <dbReference type="SAM" id="Phobius"/>
    </source>
</evidence>
<reference evidence="2 3" key="1">
    <citation type="submission" date="2015-10" db="EMBL/GenBank/DDBJ databases">
        <title>Erysipelothrix larvae sp. LV19 isolated from the larval gut of the rhinoceros beetle, Trypoxylus dichotomus.</title>
        <authorList>
            <person name="Lim S."/>
            <person name="Kim B.-C."/>
        </authorList>
    </citation>
    <scope>NUCLEOTIDE SEQUENCE [LARGE SCALE GENOMIC DNA]</scope>
    <source>
        <strain evidence="2 3">LV19</strain>
    </source>
</reference>
<feature type="transmembrane region" description="Helical" evidence="1">
    <location>
        <begin position="66"/>
        <end position="82"/>
    </location>
</feature>
<feature type="transmembrane region" description="Helical" evidence="1">
    <location>
        <begin position="32"/>
        <end position="60"/>
    </location>
</feature>
<dbReference type="KEGG" id="erl:AOC36_05945"/>
<protein>
    <submittedName>
        <fullName evidence="2">Uncharacterized protein</fullName>
    </submittedName>
</protein>